<feature type="domain" description="EF-hand" evidence="4">
    <location>
        <begin position="97"/>
        <end position="132"/>
    </location>
</feature>
<name>A0A7I8WAQ8_9ANNE</name>
<protein>
    <submittedName>
        <fullName evidence="5">DgyrCDS13463</fullName>
    </submittedName>
</protein>
<evidence type="ECO:0000313" key="6">
    <source>
        <dbReference type="Proteomes" id="UP000549394"/>
    </source>
</evidence>
<reference evidence="5 6" key="1">
    <citation type="submission" date="2020-08" db="EMBL/GenBank/DDBJ databases">
        <authorList>
            <person name="Hejnol A."/>
        </authorList>
    </citation>
    <scope>NUCLEOTIDE SEQUENCE [LARGE SCALE GENOMIC DNA]</scope>
</reference>
<dbReference type="PANTHER" id="PTHR23048">
    <property type="entry name" value="MYOSIN LIGHT CHAIN 1, 3"/>
    <property type="match status" value="1"/>
</dbReference>
<feature type="domain" description="EF-hand" evidence="4">
    <location>
        <begin position="24"/>
        <end position="59"/>
    </location>
</feature>
<dbReference type="SUPFAM" id="SSF47473">
    <property type="entry name" value="EF-hand"/>
    <property type="match status" value="1"/>
</dbReference>
<dbReference type="PANTHER" id="PTHR23048:SF48">
    <property type="entry name" value="CENTRIN 3"/>
    <property type="match status" value="1"/>
</dbReference>
<gene>
    <name evidence="5" type="ORF">DGYR_LOCUS12637</name>
</gene>
<dbReference type="Gene3D" id="1.10.238.10">
    <property type="entry name" value="EF-hand"/>
    <property type="match status" value="2"/>
</dbReference>
<dbReference type="Proteomes" id="UP000549394">
    <property type="component" value="Unassembled WGS sequence"/>
</dbReference>
<dbReference type="InterPro" id="IPR018247">
    <property type="entry name" value="EF_Hand_1_Ca_BS"/>
</dbReference>
<dbReference type="InterPro" id="IPR002048">
    <property type="entry name" value="EF_hand_dom"/>
</dbReference>
<dbReference type="Pfam" id="PF13499">
    <property type="entry name" value="EF-hand_7"/>
    <property type="match status" value="2"/>
</dbReference>
<feature type="domain" description="EF-hand" evidence="4">
    <location>
        <begin position="133"/>
        <end position="166"/>
    </location>
</feature>
<dbReference type="GO" id="GO:0016460">
    <property type="term" value="C:myosin II complex"/>
    <property type="evidence" value="ECO:0007669"/>
    <property type="project" value="TreeGrafter"/>
</dbReference>
<dbReference type="AlphaFoldDB" id="A0A7I8WAQ8"/>
<keyword evidence="1" id="KW-0479">Metal-binding</keyword>
<sequence length="166" mass="19439">MSFSRGDITLEKLKKKKRKELSEEQKQEIKEAFSMFDGDNDNNIDYYECKTAMKALGFPGKKEEVLKIMKDYDRNNSGKLSFQDFNEVMTDLILQRDPQEEFRKAFQLFDDDGTGSISLRNLRRVARELQETMNDDELRAMIEEFDLNGDGEINYEEFLAIMTGDL</sequence>
<dbReference type="InterPro" id="IPR050230">
    <property type="entry name" value="CALM/Myosin/TropC-like"/>
</dbReference>
<dbReference type="InterPro" id="IPR011992">
    <property type="entry name" value="EF-hand-dom_pair"/>
</dbReference>
<dbReference type="SMART" id="SM00054">
    <property type="entry name" value="EFh"/>
    <property type="match status" value="4"/>
</dbReference>
<organism evidence="5 6">
    <name type="scientific">Dimorphilus gyrociliatus</name>
    <dbReference type="NCBI Taxonomy" id="2664684"/>
    <lineage>
        <taxon>Eukaryota</taxon>
        <taxon>Metazoa</taxon>
        <taxon>Spiralia</taxon>
        <taxon>Lophotrochozoa</taxon>
        <taxon>Annelida</taxon>
        <taxon>Polychaeta</taxon>
        <taxon>Polychaeta incertae sedis</taxon>
        <taxon>Dinophilidae</taxon>
        <taxon>Dimorphilus</taxon>
    </lineage>
</organism>
<keyword evidence="2" id="KW-0677">Repeat</keyword>
<evidence type="ECO:0000313" key="5">
    <source>
        <dbReference type="EMBL" id="CAD5125224.1"/>
    </source>
</evidence>
<dbReference type="PROSITE" id="PS50222">
    <property type="entry name" value="EF_HAND_2"/>
    <property type="match status" value="4"/>
</dbReference>
<evidence type="ECO:0000256" key="2">
    <source>
        <dbReference type="ARBA" id="ARBA00022737"/>
    </source>
</evidence>
<keyword evidence="6" id="KW-1185">Reference proteome</keyword>
<dbReference type="GO" id="GO:0005509">
    <property type="term" value="F:calcium ion binding"/>
    <property type="evidence" value="ECO:0007669"/>
    <property type="project" value="InterPro"/>
</dbReference>
<proteinExistence type="predicted"/>
<accession>A0A7I8WAQ8</accession>
<evidence type="ECO:0000256" key="1">
    <source>
        <dbReference type="ARBA" id="ARBA00022723"/>
    </source>
</evidence>
<dbReference type="OrthoDB" id="343296at2759"/>
<keyword evidence="3" id="KW-0106">Calcium</keyword>
<evidence type="ECO:0000259" key="4">
    <source>
        <dbReference type="PROSITE" id="PS50222"/>
    </source>
</evidence>
<dbReference type="CDD" id="cd00051">
    <property type="entry name" value="EFh"/>
    <property type="match status" value="2"/>
</dbReference>
<evidence type="ECO:0000256" key="3">
    <source>
        <dbReference type="ARBA" id="ARBA00022837"/>
    </source>
</evidence>
<dbReference type="EMBL" id="CAJFCJ010000025">
    <property type="protein sequence ID" value="CAD5125224.1"/>
    <property type="molecule type" value="Genomic_DNA"/>
</dbReference>
<dbReference type="FunFam" id="1.10.238.10:FF:000077">
    <property type="entry name" value="Centrin 1"/>
    <property type="match status" value="1"/>
</dbReference>
<feature type="domain" description="EF-hand" evidence="4">
    <location>
        <begin position="60"/>
        <end position="95"/>
    </location>
</feature>
<dbReference type="PROSITE" id="PS00018">
    <property type="entry name" value="EF_HAND_1"/>
    <property type="match status" value="2"/>
</dbReference>
<comment type="caution">
    <text evidence="5">The sequence shown here is derived from an EMBL/GenBank/DDBJ whole genome shotgun (WGS) entry which is preliminary data.</text>
</comment>